<dbReference type="InterPro" id="IPR050684">
    <property type="entry name" value="HTH-Siroheme_Decarb"/>
</dbReference>
<dbReference type="InterPro" id="IPR019888">
    <property type="entry name" value="Tscrpt_reg_AsnC-like"/>
</dbReference>
<evidence type="ECO:0000256" key="4">
    <source>
        <dbReference type="ARBA" id="ARBA00023471"/>
    </source>
</evidence>
<feature type="domain" description="Siroheme decarboxylase AsnC-like ligand binding" evidence="6">
    <location>
        <begin position="62"/>
        <end position="142"/>
    </location>
</feature>
<sequence length="155" mass="18042">MEEIDLKILRRIQSNFPIVGRPFRRLSDELDIGEDELIRRIRTLEDGGYIRSIKPKLNSSEIGYEASTLVGVRIEDDRVEEVAGIINGYENVSLNYERDADYNLWFTLHAESWNELRSIIEEMKDRTDPIDFISLPKEKQFKLKVVLDPMLKGGN</sequence>
<dbReference type="InterPro" id="IPR036390">
    <property type="entry name" value="WH_DNA-bd_sf"/>
</dbReference>
<gene>
    <name evidence="8" type="ORF">AKJ45_02095</name>
</gene>
<dbReference type="AlphaFoldDB" id="A0A133VA09"/>
<keyword evidence="1" id="KW-0456">Lyase</keyword>
<evidence type="ECO:0000313" key="9">
    <source>
        <dbReference type="Proteomes" id="UP000070565"/>
    </source>
</evidence>
<dbReference type="SUPFAM" id="SSF46785">
    <property type="entry name" value="Winged helix' DNA-binding domain"/>
    <property type="match status" value="1"/>
</dbReference>
<dbReference type="PANTHER" id="PTHR43413">
    <property type="entry name" value="TRANSCRIPTIONAL REGULATOR, ASNC FAMILY"/>
    <property type="match status" value="1"/>
</dbReference>
<dbReference type="Proteomes" id="UP000070565">
    <property type="component" value="Unassembled WGS sequence"/>
</dbReference>
<keyword evidence="9" id="KW-1185">Reference proteome</keyword>
<dbReference type="PANTHER" id="PTHR43413:SF1">
    <property type="entry name" value="SIROHEME DECARBOXYLASE NIRL SUBUNIT"/>
    <property type="match status" value="1"/>
</dbReference>
<evidence type="ECO:0000259" key="7">
    <source>
        <dbReference type="Pfam" id="PF22451"/>
    </source>
</evidence>
<reference evidence="8 9" key="1">
    <citation type="journal article" date="2016" name="Sci. Rep.">
        <title>Metabolic traits of an uncultured archaeal lineage -MSBL1- from brine pools of the Red Sea.</title>
        <authorList>
            <person name="Mwirichia R."/>
            <person name="Alam I."/>
            <person name="Rashid M."/>
            <person name="Vinu M."/>
            <person name="Ba-Alawi W."/>
            <person name="Anthony Kamau A."/>
            <person name="Kamanda Ngugi D."/>
            <person name="Goker M."/>
            <person name="Klenk H.P."/>
            <person name="Bajic V."/>
            <person name="Stingl U."/>
        </authorList>
    </citation>
    <scope>NUCLEOTIDE SEQUENCE [LARGE SCALE GENOMIC DNA]</scope>
    <source>
        <strain evidence="8">SCGC-AAA261F19</strain>
    </source>
</reference>
<dbReference type="Gene3D" id="3.30.70.3460">
    <property type="match status" value="1"/>
</dbReference>
<comment type="similarity">
    <text evidence="3">Belongs to the Ahb/Nir family.</text>
</comment>
<organism evidence="8 9">
    <name type="scientific">candidate division MSBL1 archaeon SCGC-AAA261F19</name>
    <dbReference type="NCBI Taxonomy" id="1698275"/>
    <lineage>
        <taxon>Archaea</taxon>
        <taxon>Methanobacteriati</taxon>
        <taxon>Methanobacteriota</taxon>
        <taxon>candidate division MSBL1</taxon>
    </lineage>
</organism>
<dbReference type="EMBL" id="LHXZ01000022">
    <property type="protein sequence ID" value="KXB03264.1"/>
    <property type="molecule type" value="Genomic_DNA"/>
</dbReference>
<comment type="pathway">
    <text evidence="2">Porphyrin-containing compound metabolism.</text>
</comment>
<dbReference type="InterPro" id="IPR036388">
    <property type="entry name" value="WH-like_DNA-bd_sf"/>
</dbReference>
<name>A0A133VA09_9EURY</name>
<dbReference type="InterPro" id="IPR053953">
    <property type="entry name" value="NirdL-like_HTH"/>
</dbReference>
<dbReference type="Pfam" id="PF17805">
    <property type="entry name" value="AsnC_trans_reg2"/>
    <property type="match status" value="1"/>
</dbReference>
<evidence type="ECO:0000313" key="8">
    <source>
        <dbReference type="EMBL" id="KXB03264.1"/>
    </source>
</evidence>
<comment type="caution">
    <text evidence="8">The sequence shown here is derived from an EMBL/GenBank/DDBJ whole genome shotgun (WGS) entry which is preliminary data.</text>
</comment>
<dbReference type="EC" id="4.1.1.111" evidence="4"/>
<feature type="domain" description="Siroheme decarboxylase NirL-like HTH" evidence="7">
    <location>
        <begin position="5"/>
        <end position="51"/>
    </location>
</feature>
<accession>A0A133VA09</accession>
<dbReference type="InterPro" id="IPR040523">
    <property type="entry name" value="AsnC_trans_reg2"/>
</dbReference>
<dbReference type="GO" id="GO:0016829">
    <property type="term" value="F:lyase activity"/>
    <property type="evidence" value="ECO:0007669"/>
    <property type="project" value="UniProtKB-KW"/>
</dbReference>
<evidence type="ECO:0000256" key="1">
    <source>
        <dbReference type="ARBA" id="ARBA00023239"/>
    </source>
</evidence>
<evidence type="ECO:0000256" key="5">
    <source>
        <dbReference type="ARBA" id="ARBA00048470"/>
    </source>
</evidence>
<comment type="catalytic activity">
    <reaction evidence="5">
        <text>siroheme + 2 H(+) = 12,18-didecarboxysiroheme + 2 CO2</text>
        <dbReference type="Rhea" id="RHEA:19093"/>
        <dbReference type="ChEBI" id="CHEBI:15378"/>
        <dbReference type="ChEBI" id="CHEBI:16526"/>
        <dbReference type="ChEBI" id="CHEBI:60052"/>
        <dbReference type="ChEBI" id="CHEBI:140497"/>
        <dbReference type="EC" id="4.1.1.111"/>
    </reaction>
</comment>
<protein>
    <recommendedName>
        <fullName evidence="4">siroheme decarboxylase</fullName>
        <ecNumber evidence="4">4.1.1.111</ecNumber>
    </recommendedName>
</protein>
<proteinExistence type="inferred from homology"/>
<evidence type="ECO:0000256" key="2">
    <source>
        <dbReference type="ARBA" id="ARBA00023444"/>
    </source>
</evidence>
<evidence type="ECO:0000256" key="3">
    <source>
        <dbReference type="ARBA" id="ARBA00023457"/>
    </source>
</evidence>
<dbReference type="Pfam" id="PF22451">
    <property type="entry name" value="NirdL-like_HTH"/>
    <property type="match status" value="1"/>
</dbReference>
<evidence type="ECO:0000259" key="6">
    <source>
        <dbReference type="Pfam" id="PF17805"/>
    </source>
</evidence>
<dbReference type="SMART" id="SM00344">
    <property type="entry name" value="HTH_ASNC"/>
    <property type="match status" value="1"/>
</dbReference>
<dbReference type="Gene3D" id="1.10.10.10">
    <property type="entry name" value="Winged helix-like DNA-binding domain superfamily/Winged helix DNA-binding domain"/>
    <property type="match status" value="1"/>
</dbReference>